<organism evidence="2 3">
    <name type="scientific">Nannochloropsis gaditana</name>
    <dbReference type="NCBI Taxonomy" id="72520"/>
    <lineage>
        <taxon>Eukaryota</taxon>
        <taxon>Sar</taxon>
        <taxon>Stramenopiles</taxon>
        <taxon>Ochrophyta</taxon>
        <taxon>Eustigmatophyceae</taxon>
        <taxon>Eustigmatales</taxon>
        <taxon>Monodopsidaceae</taxon>
        <taxon>Nannochloropsis</taxon>
    </lineage>
</organism>
<feature type="compositionally biased region" description="Polar residues" evidence="1">
    <location>
        <begin position="1"/>
        <end position="21"/>
    </location>
</feature>
<gene>
    <name evidence="2" type="ORF">Naga_100351g3</name>
</gene>
<feature type="compositionally biased region" description="Polar residues" evidence="1">
    <location>
        <begin position="55"/>
        <end position="69"/>
    </location>
</feature>
<accession>W7U296</accession>
<comment type="caution">
    <text evidence="2">The sequence shown here is derived from an EMBL/GenBank/DDBJ whole genome shotgun (WGS) entry which is preliminary data.</text>
</comment>
<dbReference type="Proteomes" id="UP000019335">
    <property type="component" value="Chromosome 2"/>
</dbReference>
<feature type="region of interest" description="Disordered" evidence="1">
    <location>
        <begin position="1"/>
        <end position="93"/>
    </location>
</feature>
<dbReference type="EMBL" id="AZIL01000111">
    <property type="protein sequence ID" value="EWM29933.1"/>
    <property type="molecule type" value="Genomic_DNA"/>
</dbReference>
<protein>
    <submittedName>
        <fullName evidence="2">Uncharacterized protein</fullName>
    </submittedName>
</protein>
<feature type="compositionally biased region" description="Polar residues" evidence="1">
    <location>
        <begin position="77"/>
        <end position="93"/>
    </location>
</feature>
<proteinExistence type="predicted"/>
<sequence>MVNQGSGAQSRKRPLSTNGKSGPTKAKLRKQDGVASNKGAIDAFLVPRPRDGSKTSRPSSPVQCVSPTLSPIDGSTVPDNLNSIDNSSTRASQVSPDWLVRRLNDGQGQADAQASWDARSKERLTATDVTLINKRRAMGCQSKKKSGWRVQGDTKVFVAYTGAGVQVAEGAEAFRLSMAYGKKRGKRKKDGKDVNEKAADGSRGHKASQRGALER</sequence>
<feature type="compositionally biased region" description="Basic and acidic residues" evidence="1">
    <location>
        <begin position="190"/>
        <end position="203"/>
    </location>
</feature>
<keyword evidence="3" id="KW-1185">Reference proteome</keyword>
<feature type="region of interest" description="Disordered" evidence="1">
    <location>
        <begin position="181"/>
        <end position="215"/>
    </location>
</feature>
<name>W7U296_9STRA</name>
<evidence type="ECO:0000313" key="2">
    <source>
        <dbReference type="EMBL" id="EWM29933.1"/>
    </source>
</evidence>
<dbReference type="AlphaFoldDB" id="W7U296"/>
<evidence type="ECO:0000313" key="3">
    <source>
        <dbReference type="Proteomes" id="UP000019335"/>
    </source>
</evidence>
<evidence type="ECO:0000256" key="1">
    <source>
        <dbReference type="SAM" id="MobiDB-lite"/>
    </source>
</evidence>
<reference evidence="2 3" key="1">
    <citation type="journal article" date="2014" name="Mol. Plant">
        <title>Chromosome Scale Genome Assembly and Transcriptome Profiling of Nannochloropsis gaditana in Nitrogen Depletion.</title>
        <authorList>
            <person name="Corteggiani Carpinelli E."/>
            <person name="Telatin A."/>
            <person name="Vitulo N."/>
            <person name="Forcato C."/>
            <person name="D'Angelo M."/>
            <person name="Schiavon R."/>
            <person name="Vezzi A."/>
            <person name="Giacometti G.M."/>
            <person name="Morosinotto T."/>
            <person name="Valle G."/>
        </authorList>
    </citation>
    <scope>NUCLEOTIDE SEQUENCE [LARGE SCALE GENOMIC DNA]</scope>
    <source>
        <strain evidence="2 3">B-31</strain>
    </source>
</reference>